<dbReference type="PANTHER" id="PTHR46015">
    <property type="entry name" value="ZGC:172121"/>
    <property type="match status" value="1"/>
</dbReference>
<evidence type="ECO:0000256" key="4">
    <source>
        <dbReference type="ARBA" id="ARBA00022833"/>
    </source>
</evidence>
<reference evidence="8" key="1">
    <citation type="submission" date="2016-06" db="UniProtKB">
        <authorList>
            <consortium name="WormBaseParasite"/>
        </authorList>
    </citation>
    <scope>IDENTIFICATION</scope>
</reference>
<proteinExistence type="predicted"/>
<evidence type="ECO:0000256" key="2">
    <source>
        <dbReference type="ARBA" id="ARBA00022679"/>
    </source>
</evidence>
<keyword evidence="4 6" id="KW-0862">Zinc</keyword>
<dbReference type="GO" id="GO:0009086">
    <property type="term" value="P:methionine biosynthetic process"/>
    <property type="evidence" value="ECO:0007669"/>
    <property type="project" value="TreeGrafter"/>
</dbReference>
<dbReference type="InterPro" id="IPR036589">
    <property type="entry name" value="HCY_dom_sf"/>
</dbReference>
<keyword evidence="3 6" id="KW-0479">Metal-binding</keyword>
<dbReference type="WBParaSite" id="GPUH_0000164901-mRNA-1">
    <property type="protein sequence ID" value="GPUH_0000164901-mRNA-1"/>
    <property type="gene ID" value="GPUH_0000164901"/>
</dbReference>
<name>A0A183CYV4_9BILA</name>
<dbReference type="GO" id="GO:0032259">
    <property type="term" value="P:methylation"/>
    <property type="evidence" value="ECO:0007669"/>
    <property type="project" value="UniProtKB-KW"/>
</dbReference>
<evidence type="ECO:0000256" key="5">
    <source>
        <dbReference type="ARBA" id="ARBA00034478"/>
    </source>
</evidence>
<organism evidence="8">
    <name type="scientific">Gongylonema pulchrum</name>
    <dbReference type="NCBI Taxonomy" id="637853"/>
    <lineage>
        <taxon>Eukaryota</taxon>
        <taxon>Metazoa</taxon>
        <taxon>Ecdysozoa</taxon>
        <taxon>Nematoda</taxon>
        <taxon>Chromadorea</taxon>
        <taxon>Rhabditida</taxon>
        <taxon>Spirurina</taxon>
        <taxon>Spiruromorpha</taxon>
        <taxon>Spiruroidea</taxon>
        <taxon>Gongylonematidae</taxon>
        <taxon>Gongylonema</taxon>
    </lineage>
</organism>
<dbReference type="AlphaFoldDB" id="A0A183CYV4"/>
<dbReference type="PROSITE" id="PS50970">
    <property type="entry name" value="HCY"/>
    <property type="match status" value="1"/>
</dbReference>
<feature type="binding site" evidence="6">
    <location>
        <position position="131"/>
    </location>
    <ligand>
        <name>Zn(2+)</name>
        <dbReference type="ChEBI" id="CHEBI:29105"/>
    </ligand>
</feature>
<evidence type="ECO:0000256" key="3">
    <source>
        <dbReference type="ARBA" id="ARBA00022723"/>
    </source>
</evidence>
<evidence type="ECO:0000256" key="6">
    <source>
        <dbReference type="PROSITE-ProRule" id="PRU00333"/>
    </source>
</evidence>
<evidence type="ECO:0000313" key="8">
    <source>
        <dbReference type="WBParaSite" id="GPUH_0000164901-mRNA-1"/>
    </source>
</evidence>
<dbReference type="PANTHER" id="PTHR46015:SF1">
    <property type="entry name" value="HOMOCYSTEINE S-METHYLTRANSFERASE-LIKE ISOFORM 1"/>
    <property type="match status" value="1"/>
</dbReference>
<accession>A0A183CYV4</accession>
<evidence type="ECO:0000259" key="7">
    <source>
        <dbReference type="PROSITE" id="PS50970"/>
    </source>
</evidence>
<dbReference type="InterPro" id="IPR003726">
    <property type="entry name" value="HCY_dom"/>
</dbReference>
<dbReference type="Pfam" id="PF02574">
    <property type="entry name" value="S-methyl_trans"/>
    <property type="match status" value="1"/>
</dbReference>
<sequence>LARQAVEECSVQRKVDVVGSVGPYGVTLFDGSEYNGHYVDKISEKIMVEYHVQQTVPLLKAGLNLIAYETVPSRKEALAILKAADSISYSYKFWISFSCQDGKRTNHNESFAETVRTISHHPKIYGIGINCTSPDYVTPLLQCSRTFANALPFIVYPNSGEAYKTDEKRWKATECIFPSLEQLTEWKSLGVKVIGGCCRVTPEVIGKISAIVAKLNS</sequence>
<keyword evidence="1 6" id="KW-0489">Methyltransferase</keyword>
<comment type="pathway">
    <text evidence="5">Amino-acid biosynthesis; L-methionine biosynthesis via de novo pathway.</text>
</comment>
<dbReference type="InterPro" id="IPR051486">
    <property type="entry name" value="Hcy_S-methyltransferase"/>
</dbReference>
<evidence type="ECO:0000256" key="1">
    <source>
        <dbReference type="ARBA" id="ARBA00022603"/>
    </source>
</evidence>
<comment type="cofactor">
    <cofactor evidence="6">
        <name>Zn(2+)</name>
        <dbReference type="ChEBI" id="CHEBI:29105"/>
    </cofactor>
</comment>
<keyword evidence="2 6" id="KW-0808">Transferase</keyword>
<protein>
    <submittedName>
        <fullName evidence="8">Hcy-binding domain-containing protein</fullName>
    </submittedName>
</protein>
<dbReference type="GO" id="GO:0046872">
    <property type="term" value="F:metal ion binding"/>
    <property type="evidence" value="ECO:0007669"/>
    <property type="project" value="UniProtKB-KW"/>
</dbReference>
<dbReference type="GO" id="GO:0008898">
    <property type="term" value="F:S-adenosylmethionine-homocysteine S-methyltransferase activity"/>
    <property type="evidence" value="ECO:0007669"/>
    <property type="project" value="TreeGrafter"/>
</dbReference>
<feature type="binding site" evidence="6">
    <location>
        <position position="198"/>
    </location>
    <ligand>
        <name>Zn(2+)</name>
        <dbReference type="ChEBI" id="CHEBI:29105"/>
    </ligand>
</feature>
<dbReference type="SUPFAM" id="SSF82282">
    <property type="entry name" value="Homocysteine S-methyltransferase"/>
    <property type="match status" value="1"/>
</dbReference>
<feature type="domain" description="Hcy-binding" evidence="7">
    <location>
        <begin position="1"/>
        <end position="212"/>
    </location>
</feature>
<dbReference type="GO" id="GO:0033528">
    <property type="term" value="P:S-methylmethionine cycle"/>
    <property type="evidence" value="ECO:0007669"/>
    <property type="project" value="TreeGrafter"/>
</dbReference>
<feature type="binding site" evidence="6">
    <location>
        <position position="197"/>
    </location>
    <ligand>
        <name>Zn(2+)</name>
        <dbReference type="ChEBI" id="CHEBI:29105"/>
    </ligand>
</feature>
<dbReference type="Gene3D" id="3.20.20.330">
    <property type="entry name" value="Homocysteine-binding-like domain"/>
    <property type="match status" value="1"/>
</dbReference>